<proteinExistence type="inferred from homology"/>
<keyword evidence="4" id="KW-0812">Transmembrane</keyword>
<evidence type="ECO:0000313" key="6">
    <source>
        <dbReference type="EMBL" id="KIW35519.1"/>
    </source>
</evidence>
<dbReference type="OrthoDB" id="47375at2759"/>
<name>A0A0D2DIM5_9EURO</name>
<dbReference type="RefSeq" id="XP_016255735.1">
    <property type="nucleotide sequence ID" value="XM_016388807.1"/>
</dbReference>
<dbReference type="PANTHER" id="PTHR10730">
    <property type="entry name" value="PROCOLLAGEN-LYSINE,2-OXOGLUTARATE 5-DIOXYGENASE/GLYCOSYLTRANSFERASE 25 FAMILY MEMBER"/>
    <property type="match status" value="1"/>
</dbReference>
<evidence type="ECO:0000256" key="4">
    <source>
        <dbReference type="SAM" id="Phobius"/>
    </source>
</evidence>
<dbReference type="InterPro" id="IPR002654">
    <property type="entry name" value="Glyco_trans_25"/>
</dbReference>
<dbReference type="PANTHER" id="PTHR10730:SF53">
    <property type="entry name" value="GLYCOSYLTRANSFERASE 25 FAMILY MEMBER"/>
    <property type="match status" value="1"/>
</dbReference>
<organism evidence="6 7">
    <name type="scientific">Cladophialophora immunda</name>
    <dbReference type="NCBI Taxonomy" id="569365"/>
    <lineage>
        <taxon>Eukaryota</taxon>
        <taxon>Fungi</taxon>
        <taxon>Dikarya</taxon>
        <taxon>Ascomycota</taxon>
        <taxon>Pezizomycotina</taxon>
        <taxon>Eurotiomycetes</taxon>
        <taxon>Chaetothyriomycetidae</taxon>
        <taxon>Chaetothyriales</taxon>
        <taxon>Herpotrichiellaceae</taxon>
        <taxon>Cladophialophora</taxon>
    </lineage>
</organism>
<evidence type="ECO:0000256" key="2">
    <source>
        <dbReference type="ARBA" id="ARBA00022676"/>
    </source>
</evidence>
<dbReference type="Pfam" id="PF01755">
    <property type="entry name" value="Glyco_transf_25"/>
    <property type="match status" value="1"/>
</dbReference>
<accession>A0A0D2DIM5</accession>
<keyword evidence="7" id="KW-1185">Reference proteome</keyword>
<feature type="domain" description="Glycosyl transferase family 25" evidence="5">
    <location>
        <begin position="72"/>
        <end position="171"/>
    </location>
</feature>
<dbReference type="AlphaFoldDB" id="A0A0D2DIM5"/>
<evidence type="ECO:0000313" key="7">
    <source>
        <dbReference type="Proteomes" id="UP000054466"/>
    </source>
</evidence>
<dbReference type="VEuPathDB" id="FungiDB:PV07_02209"/>
<reference evidence="6 7" key="1">
    <citation type="submission" date="2015-01" db="EMBL/GenBank/DDBJ databases">
        <title>The Genome Sequence of Cladophialophora immunda CBS83496.</title>
        <authorList>
            <consortium name="The Broad Institute Genomics Platform"/>
            <person name="Cuomo C."/>
            <person name="de Hoog S."/>
            <person name="Gorbushina A."/>
            <person name="Stielow B."/>
            <person name="Teixiera M."/>
            <person name="Abouelleil A."/>
            <person name="Chapman S.B."/>
            <person name="Priest M."/>
            <person name="Young S.K."/>
            <person name="Wortman J."/>
            <person name="Nusbaum C."/>
            <person name="Birren B."/>
        </authorList>
    </citation>
    <scope>NUCLEOTIDE SEQUENCE [LARGE SCALE GENOMIC DNA]</scope>
    <source>
        <strain evidence="6 7">CBS 83496</strain>
    </source>
</reference>
<dbReference type="GO" id="GO:0016740">
    <property type="term" value="F:transferase activity"/>
    <property type="evidence" value="ECO:0007669"/>
    <property type="project" value="UniProtKB-KW"/>
</dbReference>
<dbReference type="EMBL" id="KN847040">
    <property type="protein sequence ID" value="KIW35519.1"/>
    <property type="molecule type" value="Genomic_DNA"/>
</dbReference>
<feature type="transmembrane region" description="Helical" evidence="4">
    <location>
        <begin position="20"/>
        <end position="40"/>
    </location>
</feature>
<dbReference type="InterPro" id="IPR050757">
    <property type="entry name" value="Collagen_mod_GT25"/>
</dbReference>
<evidence type="ECO:0000259" key="5">
    <source>
        <dbReference type="Pfam" id="PF01755"/>
    </source>
</evidence>
<evidence type="ECO:0000256" key="1">
    <source>
        <dbReference type="ARBA" id="ARBA00006721"/>
    </source>
</evidence>
<protein>
    <recommendedName>
        <fullName evidence="5">Glycosyl transferase family 25 domain-containing protein</fullName>
    </recommendedName>
</protein>
<keyword evidence="4" id="KW-0472">Membrane</keyword>
<evidence type="ECO:0000256" key="3">
    <source>
        <dbReference type="ARBA" id="ARBA00022679"/>
    </source>
</evidence>
<dbReference type="Proteomes" id="UP000054466">
    <property type="component" value="Unassembled WGS sequence"/>
</dbReference>
<keyword evidence="3" id="KW-0808">Transferase</keyword>
<comment type="similarity">
    <text evidence="1">Belongs to the glycosyltransferase 25 family.</text>
</comment>
<gene>
    <name evidence="6" type="ORF">PV07_02209</name>
</gene>
<dbReference type="GeneID" id="27341403"/>
<dbReference type="HOGENOM" id="CLU_032992_1_1_1"/>
<keyword evidence="4" id="KW-1133">Transmembrane helix</keyword>
<sequence>MAFYPGAELSNRHTMRQKMCSRLVVWLAGSLVLLLSIIILSRHSAVPSNLLKIGYMGQGVLDDVRNSTLGFEKILVISLPERSDKRDVWALAASQCDLSISWVEGVKGEDIPIKAIPAGWNMRESNSTLGCYRGHLNAFQRIISDKLSSALIFEDDAEWDINIKSQLVDFARGLHYLQRVEKPEALHSPYGDDWDVLWLGYCGAKSRSGDHSYWITHDDPTVVPEPLRTETRKEGNRYLDDSAEPLRGTFTRVVTEPYNIRCLYAYAVSQRGARRFLYNYSVLPKARTADVAVSEFCSDGVSGARCFAPFPQFVDNYLAAGDTAKDSDRRPFHSEFREQGTSNNIVFPAKTNLGTFIDNSRLYQSRWPDRTLRESINPDTYVFPRGHGVYLSKEQFKTPKNY</sequence>
<dbReference type="CDD" id="cd06532">
    <property type="entry name" value="Glyco_transf_25"/>
    <property type="match status" value="1"/>
</dbReference>
<keyword evidence="2" id="KW-0328">Glycosyltransferase</keyword>